<reference evidence="11" key="1">
    <citation type="submission" date="2012-07" db="EMBL/GenBank/DDBJ databases">
        <title>Genome of the Chinese tree shrew, a rising model animal genetically related to primates.</title>
        <authorList>
            <person name="Zhang G."/>
            <person name="Fan Y."/>
            <person name="Yao Y."/>
            <person name="Huang Z."/>
        </authorList>
    </citation>
    <scope>NUCLEOTIDE SEQUENCE [LARGE SCALE GENOMIC DNA]</scope>
</reference>
<dbReference type="PANTHER" id="PTHR12113:SF11">
    <property type="entry name" value="DICKKOPF-RELATED PROTEIN 1"/>
    <property type="match status" value="1"/>
</dbReference>
<comment type="similarity">
    <text evidence="2">Belongs to the dickkopf family.</text>
</comment>
<dbReference type="STRING" id="246437.L9L346"/>
<feature type="chain" id="PRO_5004000086" evidence="8">
    <location>
        <begin position="20"/>
        <end position="240"/>
    </location>
</feature>
<comment type="subcellular location">
    <subcellularLocation>
        <location evidence="1">Secreted</location>
    </subcellularLocation>
</comment>
<dbReference type="GO" id="GO:0039706">
    <property type="term" value="F:co-receptor binding"/>
    <property type="evidence" value="ECO:0007669"/>
    <property type="project" value="TreeGrafter"/>
</dbReference>
<dbReference type="PANTHER" id="PTHR12113">
    <property type="entry name" value="DICKKOPF3-LIKE 3"/>
    <property type="match status" value="1"/>
</dbReference>
<feature type="signal peptide" evidence="8">
    <location>
        <begin position="1"/>
        <end position="19"/>
    </location>
</feature>
<keyword evidence="3" id="KW-0217">Developmental protein</keyword>
<proteinExistence type="inferred from homology"/>
<sequence length="240" mass="25661">MTALGAMGAAPVLIALVAAALCGHPLLGASATLNSVLVNSNAIKNLPPPLGGAAPYPCAEDEECGTDEYCASPTRGGAAGVQICLACRKRRKRCVRNAMCCPGNHCKNGICMPSDHNHFNRGEIEETIVESFGNDHSIPDDQSRRTTLPSTIYHTKDTSGPKSVSLSSKKVKCAPSTGRKAPMGWRYSSAVTVEKVCLAGYREITIKPVILRGFIPVRDTKPAIRMQWTSSIESMLQNFS</sequence>
<reference evidence="11" key="2">
    <citation type="journal article" date="2013" name="Nat. Commun.">
        <title>Genome of the Chinese tree shrew.</title>
        <authorList>
            <person name="Fan Y."/>
            <person name="Huang Z.Y."/>
            <person name="Cao C.C."/>
            <person name="Chen C.S."/>
            <person name="Chen Y.X."/>
            <person name="Fan D.D."/>
            <person name="He J."/>
            <person name="Hou H.L."/>
            <person name="Hu L."/>
            <person name="Hu X.T."/>
            <person name="Jiang X.T."/>
            <person name="Lai R."/>
            <person name="Lang Y.S."/>
            <person name="Liang B."/>
            <person name="Liao S.G."/>
            <person name="Mu D."/>
            <person name="Ma Y.Y."/>
            <person name="Niu Y.Y."/>
            <person name="Sun X.Q."/>
            <person name="Xia J.Q."/>
            <person name="Xiao J."/>
            <person name="Xiong Z.Q."/>
            <person name="Xu L."/>
            <person name="Yang L."/>
            <person name="Zhang Y."/>
            <person name="Zhao W."/>
            <person name="Zhao X.D."/>
            <person name="Zheng Y.T."/>
            <person name="Zhou J.M."/>
            <person name="Zhu Y.B."/>
            <person name="Zhang G.J."/>
            <person name="Wang J."/>
            <person name="Yao Y.G."/>
        </authorList>
    </citation>
    <scope>NUCLEOTIDE SEQUENCE [LARGE SCALE GENOMIC DNA]</scope>
</reference>
<evidence type="ECO:0000256" key="8">
    <source>
        <dbReference type="SAM" id="SignalP"/>
    </source>
</evidence>
<evidence type="ECO:0000256" key="4">
    <source>
        <dbReference type="ARBA" id="ARBA00022525"/>
    </source>
</evidence>
<keyword evidence="11" id="KW-1185">Reference proteome</keyword>
<evidence type="ECO:0000313" key="10">
    <source>
        <dbReference type="EMBL" id="ELW69393.1"/>
    </source>
</evidence>
<evidence type="ECO:0000313" key="11">
    <source>
        <dbReference type="Proteomes" id="UP000011518"/>
    </source>
</evidence>
<evidence type="ECO:0000256" key="2">
    <source>
        <dbReference type="ARBA" id="ARBA00010842"/>
    </source>
</evidence>
<dbReference type="EMBL" id="KB320531">
    <property type="protein sequence ID" value="ELW69393.1"/>
    <property type="molecule type" value="Genomic_DNA"/>
</dbReference>
<keyword evidence="6 8" id="KW-0732">Signal</keyword>
<dbReference type="InterPro" id="IPR006796">
    <property type="entry name" value="Dickkopf_N"/>
</dbReference>
<dbReference type="Pfam" id="PF04706">
    <property type="entry name" value="Dickkopf_N"/>
    <property type="match status" value="1"/>
</dbReference>
<keyword evidence="7" id="KW-1015">Disulfide bond</keyword>
<evidence type="ECO:0000256" key="3">
    <source>
        <dbReference type="ARBA" id="ARBA00022473"/>
    </source>
</evidence>
<dbReference type="AlphaFoldDB" id="L9L346"/>
<evidence type="ECO:0000259" key="9">
    <source>
        <dbReference type="Pfam" id="PF04706"/>
    </source>
</evidence>
<keyword evidence="5" id="KW-0879">Wnt signaling pathway</keyword>
<organism evidence="10 11">
    <name type="scientific">Tupaia chinensis</name>
    <name type="common">Chinese tree shrew</name>
    <name type="synonym">Tupaia belangeri chinensis</name>
    <dbReference type="NCBI Taxonomy" id="246437"/>
    <lineage>
        <taxon>Eukaryota</taxon>
        <taxon>Metazoa</taxon>
        <taxon>Chordata</taxon>
        <taxon>Craniata</taxon>
        <taxon>Vertebrata</taxon>
        <taxon>Euteleostomi</taxon>
        <taxon>Mammalia</taxon>
        <taxon>Eutheria</taxon>
        <taxon>Euarchontoglires</taxon>
        <taxon>Scandentia</taxon>
        <taxon>Tupaiidae</taxon>
        <taxon>Tupaia</taxon>
    </lineage>
</organism>
<evidence type="ECO:0000256" key="5">
    <source>
        <dbReference type="ARBA" id="ARBA00022687"/>
    </source>
</evidence>
<evidence type="ECO:0000256" key="6">
    <source>
        <dbReference type="ARBA" id="ARBA00022729"/>
    </source>
</evidence>
<dbReference type="GO" id="GO:0048019">
    <property type="term" value="F:receptor antagonist activity"/>
    <property type="evidence" value="ECO:0007669"/>
    <property type="project" value="TreeGrafter"/>
</dbReference>
<evidence type="ECO:0000256" key="7">
    <source>
        <dbReference type="ARBA" id="ARBA00023157"/>
    </source>
</evidence>
<keyword evidence="4" id="KW-0964">Secreted</keyword>
<dbReference type="GO" id="GO:0090090">
    <property type="term" value="P:negative regulation of canonical Wnt signaling pathway"/>
    <property type="evidence" value="ECO:0007669"/>
    <property type="project" value="TreeGrafter"/>
</dbReference>
<gene>
    <name evidence="10" type="ORF">TREES_T100005039</name>
</gene>
<dbReference type="InterPro" id="IPR039863">
    <property type="entry name" value="DKK1-4"/>
</dbReference>
<dbReference type="InParanoid" id="L9L346"/>
<evidence type="ECO:0000256" key="1">
    <source>
        <dbReference type="ARBA" id="ARBA00004613"/>
    </source>
</evidence>
<dbReference type="FunCoup" id="L9L346">
    <property type="interactions" value="277"/>
</dbReference>
<name>L9L346_TUPCH</name>
<dbReference type="Proteomes" id="UP000011518">
    <property type="component" value="Unassembled WGS sequence"/>
</dbReference>
<accession>L9L346</accession>
<feature type="domain" description="Dickkopf N-terminal cysteine-rich" evidence="9">
    <location>
        <begin position="57"/>
        <end position="112"/>
    </location>
</feature>
<protein>
    <submittedName>
        <fullName evidence="10">Dickkopf-related protein 1</fullName>
    </submittedName>
</protein>
<dbReference type="GO" id="GO:0005615">
    <property type="term" value="C:extracellular space"/>
    <property type="evidence" value="ECO:0007669"/>
    <property type="project" value="TreeGrafter"/>
</dbReference>
<dbReference type="GO" id="GO:0016055">
    <property type="term" value="P:Wnt signaling pathway"/>
    <property type="evidence" value="ECO:0007669"/>
    <property type="project" value="UniProtKB-KW"/>
</dbReference>